<dbReference type="PANTHER" id="PTHR13510:SF44">
    <property type="entry name" value="RABENOSYN-5"/>
    <property type="match status" value="1"/>
</dbReference>
<dbReference type="HOGENOM" id="CLU_015303_8_2_1"/>
<evidence type="ECO:0008006" key="3">
    <source>
        <dbReference type="Google" id="ProtNLM"/>
    </source>
</evidence>
<dbReference type="eggNOG" id="ENOG502SHVY">
    <property type="taxonomic scope" value="Eukaryota"/>
</dbReference>
<reference evidence="2" key="2">
    <citation type="submission" date="2010-04" db="EMBL/GenBank/DDBJ databases">
        <authorList>
            <person name="Buell R."/>
            <person name="Hamilton J."/>
            <person name="Hostetler J."/>
        </authorList>
    </citation>
    <scope>NUCLEOTIDE SEQUENCE [LARGE SCALE GENOMIC DNA]</scope>
    <source>
        <strain evidence="2">DAOM:BR144</strain>
    </source>
</reference>
<reference evidence="1" key="3">
    <citation type="submission" date="2015-02" db="UniProtKB">
        <authorList>
            <consortium name="EnsemblProtists"/>
        </authorList>
    </citation>
    <scope>IDENTIFICATION</scope>
    <source>
        <strain evidence="1">DAOM BR144</strain>
    </source>
</reference>
<dbReference type="VEuPathDB" id="FungiDB:PYU1_G003846"/>
<evidence type="ECO:0000313" key="1">
    <source>
        <dbReference type="EnsemblProtists" id="PYU1_T003856"/>
    </source>
</evidence>
<organism evidence="1 2">
    <name type="scientific">Globisporangium ultimum (strain ATCC 200006 / CBS 805.95 / DAOM BR144)</name>
    <name type="common">Pythium ultimum</name>
    <dbReference type="NCBI Taxonomy" id="431595"/>
    <lineage>
        <taxon>Eukaryota</taxon>
        <taxon>Sar</taxon>
        <taxon>Stramenopiles</taxon>
        <taxon>Oomycota</taxon>
        <taxon>Peronosporomycetes</taxon>
        <taxon>Pythiales</taxon>
        <taxon>Pythiaceae</taxon>
        <taxon>Globisporangium</taxon>
    </lineage>
</organism>
<accession>K3WFW5</accession>
<dbReference type="InterPro" id="IPR013083">
    <property type="entry name" value="Znf_RING/FYVE/PHD"/>
</dbReference>
<name>K3WFW5_GLOUD</name>
<protein>
    <recommendedName>
        <fullName evidence="3">FYVE-type domain-containing protein</fullName>
    </recommendedName>
</protein>
<dbReference type="EnsemblProtists" id="PYU1_T003856">
    <property type="protein sequence ID" value="PYU1_T003856"/>
    <property type="gene ID" value="PYU1_G003846"/>
</dbReference>
<sequence length="397" mass="44644">MAEPSKLSRTIHPAHQLRRSVDTSRMQLSASEQQMLFEEAERVVSETLVTNELFIACDRKLPATSWVHVSGKDNLNVYQARMGTTFNWDGAESTSLYNQTMPASVAVGDLPMYIATEVIAGTIEDVAFGALAHTERLWRHRDAQVNDLHCDGRILTALHLPTPQDPFRSLVLKWSKKCVGPLSRVQDYIYIEANGIAFDAHSERFTYHLVHSSDTLCHLAGLQDVEHERGNISTCCISRQHDQGVVEVFWRGVAASERSFYTDVLESYFTPETFVSCGYIVECSYIKKLVWLMHKKRLLNQRNLESSLVTSSPDSTHCGDCGTHYLGYSSLVAPWLPCQACRNVTCHECSIIKALPLEVSSTEVKNKPVAFCRRCVTEANEIDAHEVAITMFQTQHS</sequence>
<dbReference type="EMBL" id="GL376638">
    <property type="status" value="NOT_ANNOTATED_CDS"/>
    <property type="molecule type" value="Genomic_DNA"/>
</dbReference>
<reference evidence="2" key="1">
    <citation type="journal article" date="2010" name="Genome Biol.">
        <title>Genome sequence of the necrotrophic plant pathogen Pythium ultimum reveals original pathogenicity mechanisms and effector repertoire.</title>
        <authorList>
            <person name="Levesque C.A."/>
            <person name="Brouwer H."/>
            <person name="Cano L."/>
            <person name="Hamilton J.P."/>
            <person name="Holt C."/>
            <person name="Huitema E."/>
            <person name="Raffaele S."/>
            <person name="Robideau G.P."/>
            <person name="Thines M."/>
            <person name="Win J."/>
            <person name="Zerillo M.M."/>
            <person name="Beakes G.W."/>
            <person name="Boore J.L."/>
            <person name="Busam D."/>
            <person name="Dumas B."/>
            <person name="Ferriera S."/>
            <person name="Fuerstenberg S.I."/>
            <person name="Gachon C.M."/>
            <person name="Gaulin E."/>
            <person name="Govers F."/>
            <person name="Grenville-Briggs L."/>
            <person name="Horner N."/>
            <person name="Hostetler J."/>
            <person name="Jiang R.H."/>
            <person name="Johnson J."/>
            <person name="Krajaejun T."/>
            <person name="Lin H."/>
            <person name="Meijer H.J."/>
            <person name="Moore B."/>
            <person name="Morris P."/>
            <person name="Phuntmart V."/>
            <person name="Puiu D."/>
            <person name="Shetty J."/>
            <person name="Stajich J.E."/>
            <person name="Tripathy S."/>
            <person name="Wawra S."/>
            <person name="van West P."/>
            <person name="Whitty B.R."/>
            <person name="Coutinho P.M."/>
            <person name="Henrissat B."/>
            <person name="Martin F."/>
            <person name="Thomas P.D."/>
            <person name="Tyler B.M."/>
            <person name="De Vries R.P."/>
            <person name="Kamoun S."/>
            <person name="Yandell M."/>
            <person name="Tisserat N."/>
            <person name="Buell C.R."/>
        </authorList>
    </citation>
    <scope>NUCLEOTIDE SEQUENCE</scope>
    <source>
        <strain evidence="2">DAOM:BR144</strain>
    </source>
</reference>
<dbReference type="PANTHER" id="PTHR13510">
    <property type="entry name" value="FYVE-FINGER-CONTAINING RAB5 EFFECTOR PROTEIN RABENOSYN-5-RELATED"/>
    <property type="match status" value="1"/>
</dbReference>
<dbReference type="AlphaFoldDB" id="K3WFW5"/>
<evidence type="ECO:0000313" key="2">
    <source>
        <dbReference type="Proteomes" id="UP000019132"/>
    </source>
</evidence>
<dbReference type="Gene3D" id="3.30.40.10">
    <property type="entry name" value="Zinc/RING finger domain, C3HC4 (zinc finger)"/>
    <property type="match status" value="1"/>
</dbReference>
<dbReference type="InParanoid" id="K3WFW5"/>
<dbReference type="Proteomes" id="UP000019132">
    <property type="component" value="Unassembled WGS sequence"/>
</dbReference>
<keyword evidence="2" id="KW-1185">Reference proteome</keyword>
<proteinExistence type="predicted"/>
<dbReference type="InterPro" id="IPR052727">
    <property type="entry name" value="Rab4/Rab5_effector"/>
</dbReference>